<name>A0A0B7A329_9EUPU</name>
<evidence type="ECO:0000256" key="1">
    <source>
        <dbReference type="SAM" id="MobiDB-lite"/>
    </source>
</evidence>
<dbReference type="EMBL" id="HACG01028137">
    <property type="protein sequence ID" value="CEK75002.1"/>
    <property type="molecule type" value="Transcribed_RNA"/>
</dbReference>
<feature type="non-terminal residue" evidence="3">
    <location>
        <position position="196"/>
    </location>
</feature>
<feature type="compositionally biased region" description="Low complexity" evidence="1">
    <location>
        <begin position="139"/>
        <end position="151"/>
    </location>
</feature>
<reference evidence="3" key="1">
    <citation type="submission" date="2014-12" db="EMBL/GenBank/DDBJ databases">
        <title>Insight into the proteome of Arion vulgaris.</title>
        <authorList>
            <person name="Aradska J."/>
            <person name="Bulat T."/>
            <person name="Smidak R."/>
            <person name="Sarate P."/>
            <person name="Gangsoo J."/>
            <person name="Sialana F."/>
            <person name="Bilban M."/>
            <person name="Lubec G."/>
        </authorList>
    </citation>
    <scope>NUCLEOTIDE SEQUENCE</scope>
    <source>
        <tissue evidence="3">Skin</tissue>
    </source>
</reference>
<feature type="region of interest" description="Disordered" evidence="1">
    <location>
        <begin position="137"/>
        <end position="196"/>
    </location>
</feature>
<feature type="compositionally biased region" description="Low complexity" evidence="1">
    <location>
        <begin position="176"/>
        <end position="196"/>
    </location>
</feature>
<sequence length="196" mass="20813">MAVLPNVLLCCITTFTVMMMASGLPTPTSYETTEPSTAVTTNLQPDTTTEPVCYIPDCQNGTTLVAWPGDPCAYYDCQVDAQTETTITTIPVTSTSVAPVTTTLESDCPSDGVCDMGYVKTYIDSRGCTQWECVPPTPLEESTPSEVSKPSEAPPPSKESMPSEASTPTTPEIKYDTVTPPTSTPDTSTDQTTSTP</sequence>
<accession>A0A0B7A329</accession>
<evidence type="ECO:0000313" key="3">
    <source>
        <dbReference type="EMBL" id="CEK75002.1"/>
    </source>
</evidence>
<evidence type="ECO:0000256" key="2">
    <source>
        <dbReference type="SAM" id="SignalP"/>
    </source>
</evidence>
<keyword evidence="2" id="KW-0732">Signal</keyword>
<proteinExistence type="predicted"/>
<gene>
    <name evidence="3" type="primary">ORF93535</name>
</gene>
<protein>
    <submittedName>
        <fullName evidence="3">Uncharacterized protein</fullName>
    </submittedName>
</protein>
<dbReference type="AlphaFoldDB" id="A0A0B7A329"/>
<organism evidence="3">
    <name type="scientific">Arion vulgaris</name>
    <dbReference type="NCBI Taxonomy" id="1028688"/>
    <lineage>
        <taxon>Eukaryota</taxon>
        <taxon>Metazoa</taxon>
        <taxon>Spiralia</taxon>
        <taxon>Lophotrochozoa</taxon>
        <taxon>Mollusca</taxon>
        <taxon>Gastropoda</taxon>
        <taxon>Heterobranchia</taxon>
        <taxon>Euthyneura</taxon>
        <taxon>Panpulmonata</taxon>
        <taxon>Eupulmonata</taxon>
        <taxon>Stylommatophora</taxon>
        <taxon>Helicina</taxon>
        <taxon>Arionoidea</taxon>
        <taxon>Arionidae</taxon>
        <taxon>Arion</taxon>
    </lineage>
</organism>
<feature type="chain" id="PRO_5002111054" evidence="2">
    <location>
        <begin position="24"/>
        <end position="196"/>
    </location>
</feature>
<feature type="signal peptide" evidence="2">
    <location>
        <begin position="1"/>
        <end position="23"/>
    </location>
</feature>